<evidence type="ECO:0000313" key="2">
    <source>
        <dbReference type="EMBL" id="VAV93645.1"/>
    </source>
</evidence>
<dbReference type="EMBL" id="UOEK01000046">
    <property type="protein sequence ID" value="VAV93645.1"/>
    <property type="molecule type" value="Genomic_DNA"/>
</dbReference>
<dbReference type="PROSITE" id="PS50902">
    <property type="entry name" value="FLAVODOXIN_LIKE"/>
    <property type="match status" value="1"/>
</dbReference>
<dbReference type="SUPFAM" id="SSF52218">
    <property type="entry name" value="Flavoproteins"/>
    <property type="match status" value="1"/>
</dbReference>
<reference evidence="2" key="1">
    <citation type="submission" date="2018-06" db="EMBL/GenBank/DDBJ databases">
        <authorList>
            <person name="Zhirakovskaya E."/>
        </authorList>
    </citation>
    <scope>NUCLEOTIDE SEQUENCE</scope>
</reference>
<dbReference type="Gene3D" id="3.40.50.360">
    <property type="match status" value="1"/>
</dbReference>
<sequence length="136" mass="14327">MRIAIVYDSRTGTTKAAAEMMAELATSEGHQCSAVSVTDAKPGDVSSADAVCVGSWTEGLFFILQHATKATIEFIDTLTLDGKPAAVFCTYKTSPGKMLPKMAAAMTGRGAQVTGQFKARGREVPDGFASWVDSLD</sequence>
<dbReference type="AlphaFoldDB" id="A0A3B0SF91"/>
<evidence type="ECO:0000259" key="1">
    <source>
        <dbReference type="PROSITE" id="PS50902"/>
    </source>
</evidence>
<feature type="domain" description="Flavodoxin-like" evidence="1">
    <location>
        <begin position="3"/>
        <end position="136"/>
    </location>
</feature>
<dbReference type="InterPro" id="IPR029039">
    <property type="entry name" value="Flavoprotein-like_sf"/>
</dbReference>
<dbReference type="InterPro" id="IPR008254">
    <property type="entry name" value="Flavodoxin/NO_synth"/>
</dbReference>
<organism evidence="2">
    <name type="scientific">hydrothermal vent metagenome</name>
    <dbReference type="NCBI Taxonomy" id="652676"/>
    <lineage>
        <taxon>unclassified sequences</taxon>
        <taxon>metagenomes</taxon>
        <taxon>ecological metagenomes</taxon>
    </lineage>
</organism>
<name>A0A3B0SF91_9ZZZZ</name>
<gene>
    <name evidence="2" type="ORF">MNBD_ACTINO02-1543</name>
</gene>
<accession>A0A3B0SF91</accession>
<dbReference type="Pfam" id="PF00258">
    <property type="entry name" value="Flavodoxin_1"/>
    <property type="match status" value="1"/>
</dbReference>
<proteinExistence type="predicted"/>
<dbReference type="GO" id="GO:0010181">
    <property type="term" value="F:FMN binding"/>
    <property type="evidence" value="ECO:0007669"/>
    <property type="project" value="InterPro"/>
</dbReference>
<protein>
    <recommendedName>
        <fullName evidence="1">Flavodoxin-like domain-containing protein</fullName>
    </recommendedName>
</protein>